<dbReference type="EC" id="2.3.2.8" evidence="1"/>
<evidence type="ECO:0000313" key="1">
    <source>
        <dbReference type="EMBL" id="KAI2381205.1"/>
    </source>
</evidence>
<sequence length="404" mass="47443">MEVSASFYASSTQVRVQEYEELLTRGWRRSGTLYYKQNLERSCCPHYTMRLEAAAYKPRKDQRKALNRWNRFVLGQEYIRNAAMLCPKTRQEAKSRKNTFDLRQRVHEAEYSQLPRPINPKTKLPIEPAHKFEVKIEADSLSLEKYNVFLKYQMAVHKDREERWKQSDFKRFLCSGISRTIVRRGEKQQRQGSYHQCYRLDGKVIAVGVLDLLPNGMSSVYIYYDPDYEQWEFGKLSAMRELAMAIEEGYKYYYMGFYIHSCPKMLYKAAFRPQFLLDPETLLWNPLECYTKKLARRRYVSLSESHDSDPEKENDDFVLPNENEMSLFDIRMPGVMTLKQLEATVDLDHWRLLVRSTLVDMDNLVDWDTSNIKEPHSIKGIVAELAAALGPKVVQNSAVVLFPS</sequence>
<reference evidence="1" key="1">
    <citation type="journal article" date="2022" name="bioRxiv">
        <title>Population genetic analysis of Ophidiomyces ophidiicola, the causative agent of snake fungal disease, indicates recent introductions to the USA.</title>
        <authorList>
            <person name="Ladner J.T."/>
            <person name="Palmer J.M."/>
            <person name="Ettinger C.L."/>
            <person name="Stajich J.E."/>
            <person name="Farrell T.M."/>
            <person name="Glorioso B.M."/>
            <person name="Lawson B."/>
            <person name="Price S.J."/>
            <person name="Stengle A.G."/>
            <person name="Grear D.A."/>
            <person name="Lorch J.M."/>
        </authorList>
    </citation>
    <scope>NUCLEOTIDE SEQUENCE</scope>
    <source>
        <strain evidence="1">NWHC 24266-5</strain>
    </source>
</reference>
<gene>
    <name evidence="1" type="primary">ATE1</name>
    <name evidence="1" type="ORF">LOY88_006824</name>
</gene>
<protein>
    <submittedName>
        <fullName evidence="1">Arginyl-tRNA--protein transferase 1</fullName>
        <ecNumber evidence="1">2.3.2.8</ecNumber>
    </submittedName>
</protein>
<dbReference type="EMBL" id="JALBCA010000234">
    <property type="protein sequence ID" value="KAI2381205.1"/>
    <property type="molecule type" value="Genomic_DNA"/>
</dbReference>
<keyword evidence="1" id="KW-0012">Acyltransferase</keyword>
<organism evidence="1">
    <name type="scientific">Ophidiomyces ophidiicola</name>
    <dbReference type="NCBI Taxonomy" id="1387563"/>
    <lineage>
        <taxon>Eukaryota</taxon>
        <taxon>Fungi</taxon>
        <taxon>Dikarya</taxon>
        <taxon>Ascomycota</taxon>
        <taxon>Pezizomycotina</taxon>
        <taxon>Eurotiomycetes</taxon>
        <taxon>Eurotiomycetidae</taxon>
        <taxon>Onygenales</taxon>
        <taxon>Onygenaceae</taxon>
        <taxon>Ophidiomyces</taxon>
    </lineage>
</organism>
<proteinExistence type="predicted"/>
<keyword evidence="1" id="KW-0808">Transferase</keyword>
<comment type="caution">
    <text evidence="1">The sequence shown here is derived from an EMBL/GenBank/DDBJ whole genome shotgun (WGS) entry which is preliminary data.</text>
</comment>
<accession>A0ACB8ULV3</accession>
<name>A0ACB8ULV3_9EURO</name>